<proteinExistence type="predicted"/>
<accession>A0A6J7X2N4</accession>
<evidence type="ECO:0000313" key="1">
    <source>
        <dbReference type="EMBL" id="CAB5221543.1"/>
    </source>
</evidence>
<dbReference type="EMBL" id="LR798293">
    <property type="protein sequence ID" value="CAB5221543.1"/>
    <property type="molecule type" value="Genomic_DNA"/>
</dbReference>
<reference evidence="1" key="1">
    <citation type="submission" date="2020-05" db="EMBL/GenBank/DDBJ databases">
        <authorList>
            <person name="Chiriac C."/>
            <person name="Salcher M."/>
            <person name="Ghai R."/>
            <person name="Kavagutti S V."/>
        </authorList>
    </citation>
    <scope>NUCLEOTIDE SEQUENCE</scope>
</reference>
<protein>
    <submittedName>
        <fullName evidence="1">Uncharacterized protein</fullName>
    </submittedName>
</protein>
<gene>
    <name evidence="1" type="ORF">UFOVP240_189</name>
</gene>
<name>A0A6J7X2N4_9CAUD</name>
<organism evidence="1">
    <name type="scientific">uncultured Caudovirales phage</name>
    <dbReference type="NCBI Taxonomy" id="2100421"/>
    <lineage>
        <taxon>Viruses</taxon>
        <taxon>Duplodnaviria</taxon>
        <taxon>Heunggongvirae</taxon>
        <taxon>Uroviricota</taxon>
        <taxon>Caudoviricetes</taxon>
        <taxon>Peduoviridae</taxon>
        <taxon>Maltschvirus</taxon>
        <taxon>Maltschvirus maltsch</taxon>
    </lineage>
</organism>
<sequence>MANKVLLKKSSVTSKVPLTTDLDYGELALNYADEKLYFKNASNAIKSFSITPSTLTIGTGLSGTSYNGSSAVTIAIDSSVVTLTGSQTLTNKTLTSPILSGGTIDNAVIGGTTAAAITGTTLTSSTGDISSAGALVSTASSGDEGGEIRLAKAATNTTLNTSITIDVYQNKLRIFETGGTNRGAYIDLTTAGSGVGSNLLTGGGGGASSMNIAGDTGTDTISFSSETLTFVGGTGITSAVTSNTVTFDIDSTVATLSGSQDLTNKTIAAGSNTITGLTNSNLSGTAGISNANLANSSVTVGTTAISLGASSTTLAGLTSVTSSSFVGALTGNADTVTNGVYTSGSYSDPSWLTITYSKLTGTVPTWNQSTTGNAGSVTNGVYTTDTGSVTNTMLAGSITNAKLLNSSVTIGSTAVSLGSTVTTFAGLASVTSTTFIGALTGNASTATSAATLTTSRNINGVAFNGSADITITATATNALTINAPLSGTSYNGSAATTIGLAAGYGDSQNPYASKTQNYVLAAPSNANGVPTFRALVSSDIPILNQNTTGSAGTLTTSRNINGVAFNGSADITITAVNPNALTIGTGLSGSSYTGSSAVTIAIDSTVATLTGSQTLTNKTLISPAVTTSLTTGSTSFDLINTTATTVNFAGAATTLSIGASTGTTTVNNDFVVTGNLTVNGTTTTMNSTTITVDDKNIELGSIASPTDTTANGGGITLRGTSDKTFNWVSGTTAWTSSEHLNLLIGKAYYINGVSVLNNTTLGSGVTGSSLTSVGTLTTGVWNASAIANIYLQNSTISGVSLGGSLNSLTIGTGLSGTTYNGSSAVTIALATGYGDTQNPYGSKTANYFLASPNGSAGTPSFRAIVAADIPTLNQSTTGSAGSVANAHTAGTGLSGTTFNGSAAVTWNLANTAVTAGSYTAANITVDAQGRITAASNGSTSTWLFKTANYTAVDGDRIIADTTVAGSFTITLPASPVLGTQITLADGNSWANANLIVARNGKTIKGLAENLTVDIAGIKVDLLYSGSTWLVYAFAAPTITTDTAAEAIILGGSSTGLWS</sequence>